<dbReference type="Pfam" id="PF01453">
    <property type="entry name" value="B_lectin"/>
    <property type="match status" value="1"/>
</dbReference>
<reference evidence="4 5" key="1">
    <citation type="journal article" date="2017" name="Mol. Plant">
        <title>The Genome of Medicinal Plant Macleaya cordata Provides New Insights into Benzylisoquinoline Alkaloids Metabolism.</title>
        <authorList>
            <person name="Liu X."/>
            <person name="Liu Y."/>
            <person name="Huang P."/>
            <person name="Ma Y."/>
            <person name="Qing Z."/>
            <person name="Tang Q."/>
            <person name="Cao H."/>
            <person name="Cheng P."/>
            <person name="Zheng Y."/>
            <person name="Yuan Z."/>
            <person name="Zhou Y."/>
            <person name="Liu J."/>
            <person name="Tang Z."/>
            <person name="Zhuo Y."/>
            <person name="Zhang Y."/>
            <person name="Yu L."/>
            <person name="Huang J."/>
            <person name="Yang P."/>
            <person name="Peng Q."/>
            <person name="Zhang J."/>
            <person name="Jiang W."/>
            <person name="Zhang Z."/>
            <person name="Lin K."/>
            <person name="Ro D.K."/>
            <person name="Chen X."/>
            <person name="Xiong X."/>
            <person name="Shang Y."/>
            <person name="Huang S."/>
            <person name="Zeng J."/>
        </authorList>
    </citation>
    <scope>NUCLEOTIDE SEQUENCE [LARGE SCALE GENOMIC DNA]</scope>
    <source>
        <strain evidence="5">cv. BLH2017</strain>
        <tissue evidence="4">Root</tissue>
    </source>
</reference>
<dbReference type="Pfam" id="PF08276">
    <property type="entry name" value="PAN_2"/>
    <property type="match status" value="1"/>
</dbReference>
<keyword evidence="1" id="KW-0472">Membrane</keyword>
<keyword evidence="1" id="KW-1133">Transmembrane helix</keyword>
<dbReference type="InterPro" id="IPR035446">
    <property type="entry name" value="SLSG/EP1"/>
</dbReference>
<comment type="caution">
    <text evidence="4">The sequence shown here is derived from an EMBL/GenBank/DDBJ whole genome shotgun (WGS) entry which is preliminary data.</text>
</comment>
<sequence length="488" mass="54152">MMISNPSSSSSWTWLLSVFLFILVLISSIFSTSTVEALVPKSKTFKYVNDGPDTFSALEYGGPCRPLNIYNLPFQLFFYTTVMNGKIGFILGLAMVTSRGKDQNDPYRWVWAANAGNPVFENAFLTFGGNGNLVLAHANGRVAWQTGTANKGVVDLKLLPNGNLVLVDKRGRFVWQSFDHPTDTLLVGQSLVSGGKLLSRASTISDDTRGHYSMVLEKNRLAFYDNTPPPNKPLLYYEISLMGANNADLVKNKVMNVTFEHVSAAGTKEPLPHSDLLRLEFFNNVGVWGSAYLAQQKYNSSLSFLRLGWDGNLQVYTLYDINSYNGDFSAWEVTYTALTMDSYPSNLCNLPEKCGLFGICENNQCVACPTPKGLKPWSENTCMPPSKLPSCNINSNGTNTAATKNATSTMISYYKIEDVDHILSRYEEGQGPMKIGECKKKCSKDCNCVAFFYRTDTSKCLLTTQLTTLIKADFAIPSTHLAYIKYQK</sequence>
<dbReference type="PROSITE" id="PS50927">
    <property type="entry name" value="BULB_LECTIN"/>
    <property type="match status" value="1"/>
</dbReference>
<keyword evidence="5" id="KW-1185">Reference proteome</keyword>
<dbReference type="SUPFAM" id="SSF51110">
    <property type="entry name" value="alpha-D-mannose-specific plant lectins"/>
    <property type="match status" value="1"/>
</dbReference>
<name>A0A200R1B1_MACCD</name>
<evidence type="ECO:0000256" key="1">
    <source>
        <dbReference type="SAM" id="Phobius"/>
    </source>
</evidence>
<dbReference type="PANTHER" id="PTHR32444:SF10">
    <property type="entry name" value="CURCULIN-LIKE (MANNOSE-BINDING) LECTIN FAMILY PROTEIN-RELATED"/>
    <property type="match status" value="1"/>
</dbReference>
<feature type="transmembrane region" description="Helical" evidence="1">
    <location>
        <begin position="76"/>
        <end position="96"/>
    </location>
</feature>
<keyword evidence="2" id="KW-0732">Signal</keyword>
<feature type="signal peptide" evidence="2">
    <location>
        <begin position="1"/>
        <end position="31"/>
    </location>
</feature>
<dbReference type="InParanoid" id="A0A200R1B1"/>
<dbReference type="SMART" id="SM00108">
    <property type="entry name" value="B_lectin"/>
    <property type="match status" value="1"/>
</dbReference>
<gene>
    <name evidence="4" type="ORF">BVC80_399g16</name>
</gene>
<dbReference type="InterPro" id="IPR001480">
    <property type="entry name" value="Bulb-type_lectin_dom"/>
</dbReference>
<dbReference type="OrthoDB" id="1884773at2759"/>
<dbReference type="AlphaFoldDB" id="A0A200R1B1"/>
<dbReference type="InterPro" id="IPR036426">
    <property type="entry name" value="Bulb-type_lectin_dom_sf"/>
</dbReference>
<dbReference type="PIRSF" id="PIRSF002686">
    <property type="entry name" value="SLG"/>
    <property type="match status" value="1"/>
</dbReference>
<feature type="chain" id="PRO_5012667961" evidence="2">
    <location>
        <begin position="32"/>
        <end position="488"/>
    </location>
</feature>
<keyword evidence="1" id="KW-0812">Transmembrane</keyword>
<evidence type="ECO:0000313" key="5">
    <source>
        <dbReference type="Proteomes" id="UP000195402"/>
    </source>
</evidence>
<dbReference type="STRING" id="56857.A0A200R1B1"/>
<feature type="domain" description="Bulb-type lectin" evidence="3">
    <location>
        <begin position="55"/>
        <end position="179"/>
    </location>
</feature>
<protein>
    <submittedName>
        <fullName evidence="4">Bulb-type lectin domain</fullName>
    </submittedName>
</protein>
<dbReference type="CDD" id="cd00028">
    <property type="entry name" value="B_lectin"/>
    <property type="match status" value="1"/>
</dbReference>
<evidence type="ECO:0000313" key="4">
    <source>
        <dbReference type="EMBL" id="OVA16506.1"/>
    </source>
</evidence>
<dbReference type="Proteomes" id="UP000195402">
    <property type="component" value="Unassembled WGS sequence"/>
</dbReference>
<dbReference type="EMBL" id="MVGT01000492">
    <property type="protein sequence ID" value="OVA16506.1"/>
    <property type="molecule type" value="Genomic_DNA"/>
</dbReference>
<evidence type="ECO:0000259" key="3">
    <source>
        <dbReference type="PROSITE" id="PS50927"/>
    </source>
</evidence>
<accession>A0A200R1B1</accession>
<dbReference type="Gene3D" id="2.90.10.10">
    <property type="entry name" value="Bulb-type lectin domain"/>
    <property type="match status" value="1"/>
</dbReference>
<dbReference type="GO" id="GO:0030246">
    <property type="term" value="F:carbohydrate binding"/>
    <property type="evidence" value="ECO:0007669"/>
    <property type="project" value="UniProtKB-KW"/>
</dbReference>
<evidence type="ECO:0000256" key="2">
    <source>
        <dbReference type="SAM" id="SignalP"/>
    </source>
</evidence>
<keyword evidence="4" id="KW-0430">Lectin</keyword>
<dbReference type="SUPFAM" id="SSF57414">
    <property type="entry name" value="Hairpin loop containing domain-like"/>
    <property type="match status" value="1"/>
</dbReference>
<dbReference type="PANTHER" id="PTHR32444">
    <property type="entry name" value="BULB-TYPE LECTIN DOMAIN-CONTAINING PROTEIN"/>
    <property type="match status" value="1"/>
</dbReference>
<proteinExistence type="predicted"/>
<dbReference type="InterPro" id="IPR003609">
    <property type="entry name" value="Pan_app"/>
</dbReference>
<organism evidence="4 5">
    <name type="scientific">Macleaya cordata</name>
    <name type="common">Five-seeded plume-poppy</name>
    <name type="synonym">Bocconia cordata</name>
    <dbReference type="NCBI Taxonomy" id="56857"/>
    <lineage>
        <taxon>Eukaryota</taxon>
        <taxon>Viridiplantae</taxon>
        <taxon>Streptophyta</taxon>
        <taxon>Embryophyta</taxon>
        <taxon>Tracheophyta</taxon>
        <taxon>Spermatophyta</taxon>
        <taxon>Magnoliopsida</taxon>
        <taxon>Ranunculales</taxon>
        <taxon>Papaveraceae</taxon>
        <taxon>Papaveroideae</taxon>
        <taxon>Macleaya</taxon>
    </lineage>
</organism>